<keyword evidence="12" id="KW-1185">Reference proteome</keyword>
<evidence type="ECO:0000256" key="7">
    <source>
        <dbReference type="ARBA" id="ARBA00022989"/>
    </source>
</evidence>
<keyword evidence="7 10" id="KW-1133">Transmembrane helix</keyword>
<dbReference type="Proteomes" id="UP001610706">
    <property type="component" value="Unassembled WGS sequence"/>
</dbReference>
<proteinExistence type="inferred from homology"/>
<reference evidence="11 12" key="1">
    <citation type="submission" date="2024-08" db="EMBL/GenBank/DDBJ databases">
        <title>Oceanimonas smirnovii Genome sequencing and assembly.</title>
        <authorList>
            <person name="Tang B."/>
        </authorList>
    </citation>
    <scope>NUCLEOTIDE SEQUENCE [LARGE SCALE GENOMIC DNA]</scope>
    <source>
        <strain evidence="11 12">OS2020-119</strain>
    </source>
</reference>
<evidence type="ECO:0000313" key="11">
    <source>
        <dbReference type="EMBL" id="MFH7563925.1"/>
    </source>
</evidence>
<keyword evidence="6 9" id="KW-0812">Transmembrane</keyword>
<sequence>MNRAQRWQQTALIVQDSIAYRQSINKTDRVKLWFRIDYGNNGVITVLKGAKKIMTMTGPWIFLMAAIAAEVVGVVTMKIVSDSTSVPALLFMYAMIGLSFYFLALAVKQIPLAKAYATWEAAGLISITFIGFQFFNESLSWTKLLGLTVLVTGVVLTTVGASTKNVAGD</sequence>
<dbReference type="PANTHER" id="PTHR30561:SF2">
    <property type="entry name" value="SPERMIDINE EXPORT PROTEIN MDTJ"/>
    <property type="match status" value="1"/>
</dbReference>
<keyword evidence="5" id="KW-0997">Cell inner membrane</keyword>
<evidence type="ECO:0000256" key="8">
    <source>
        <dbReference type="ARBA" id="ARBA00023136"/>
    </source>
</evidence>
<dbReference type="Pfam" id="PF00893">
    <property type="entry name" value="Multi_Drug_Res"/>
    <property type="match status" value="1"/>
</dbReference>
<evidence type="ECO:0000256" key="1">
    <source>
        <dbReference type="ARBA" id="ARBA00004429"/>
    </source>
</evidence>
<comment type="subcellular location">
    <subcellularLocation>
        <location evidence="1">Cell inner membrane</location>
        <topology evidence="1">Multi-pass membrane protein</topology>
    </subcellularLocation>
    <subcellularLocation>
        <location evidence="9">Cell membrane</location>
        <topology evidence="9">Multi-pass membrane protein</topology>
    </subcellularLocation>
</comment>
<protein>
    <recommendedName>
        <fullName evidence="3">Spermidine export protein MdtJ</fullName>
    </recommendedName>
</protein>
<dbReference type="InterPro" id="IPR000390">
    <property type="entry name" value="Small_drug/metabolite_transptr"/>
</dbReference>
<evidence type="ECO:0000256" key="10">
    <source>
        <dbReference type="SAM" id="Phobius"/>
    </source>
</evidence>
<dbReference type="Gene3D" id="1.10.3730.20">
    <property type="match status" value="1"/>
</dbReference>
<dbReference type="InterPro" id="IPR045324">
    <property type="entry name" value="Small_multidrug_res"/>
</dbReference>
<keyword evidence="8 10" id="KW-0472">Membrane</keyword>
<evidence type="ECO:0000256" key="3">
    <source>
        <dbReference type="ARBA" id="ARBA00021112"/>
    </source>
</evidence>
<name>A0ABW7NY04_9GAMM</name>
<dbReference type="RefSeq" id="WP_317075515.1">
    <property type="nucleotide sequence ID" value="NZ_CP166302.1"/>
</dbReference>
<gene>
    <name evidence="11" type="ORF">AB9R89_01100</name>
</gene>
<dbReference type="EMBL" id="JBGFTR010000001">
    <property type="protein sequence ID" value="MFH7563925.1"/>
    <property type="molecule type" value="Genomic_DNA"/>
</dbReference>
<feature type="transmembrane region" description="Helical" evidence="10">
    <location>
        <begin position="141"/>
        <end position="161"/>
    </location>
</feature>
<comment type="caution">
    <text evidence="11">The sequence shown here is derived from an EMBL/GenBank/DDBJ whole genome shotgun (WGS) entry which is preliminary data.</text>
</comment>
<feature type="transmembrane region" description="Helical" evidence="10">
    <location>
        <begin position="116"/>
        <end position="135"/>
    </location>
</feature>
<accession>A0ABW7NY04</accession>
<evidence type="ECO:0000256" key="4">
    <source>
        <dbReference type="ARBA" id="ARBA00022475"/>
    </source>
</evidence>
<evidence type="ECO:0000256" key="5">
    <source>
        <dbReference type="ARBA" id="ARBA00022519"/>
    </source>
</evidence>
<keyword evidence="4" id="KW-1003">Cell membrane</keyword>
<dbReference type="InterPro" id="IPR037185">
    <property type="entry name" value="EmrE-like"/>
</dbReference>
<comment type="similarity">
    <text evidence="9">Belongs to the drug/metabolite transporter (DMT) superfamily. Small multidrug resistance (SMR) (TC 2.A.7.1) family.</text>
</comment>
<feature type="transmembrane region" description="Helical" evidence="10">
    <location>
        <begin position="86"/>
        <end position="104"/>
    </location>
</feature>
<evidence type="ECO:0000256" key="2">
    <source>
        <dbReference type="ARBA" id="ARBA00011358"/>
    </source>
</evidence>
<feature type="transmembrane region" description="Helical" evidence="10">
    <location>
        <begin position="60"/>
        <end position="80"/>
    </location>
</feature>
<dbReference type="SUPFAM" id="SSF103481">
    <property type="entry name" value="Multidrug resistance efflux transporter EmrE"/>
    <property type="match status" value="1"/>
</dbReference>
<evidence type="ECO:0000256" key="9">
    <source>
        <dbReference type="RuleBase" id="RU003942"/>
    </source>
</evidence>
<evidence type="ECO:0000313" key="12">
    <source>
        <dbReference type="Proteomes" id="UP001610706"/>
    </source>
</evidence>
<evidence type="ECO:0000256" key="6">
    <source>
        <dbReference type="ARBA" id="ARBA00022692"/>
    </source>
</evidence>
<dbReference type="PANTHER" id="PTHR30561">
    <property type="entry name" value="SMR FAMILY PROTON-DEPENDENT DRUG EFFLUX TRANSPORTER SUGE"/>
    <property type="match status" value="1"/>
</dbReference>
<organism evidence="11 12">
    <name type="scientific">Oceanimonas smirnovii</name>
    <dbReference type="NCBI Taxonomy" id="264574"/>
    <lineage>
        <taxon>Bacteria</taxon>
        <taxon>Pseudomonadati</taxon>
        <taxon>Pseudomonadota</taxon>
        <taxon>Gammaproteobacteria</taxon>
        <taxon>Aeromonadales</taxon>
        <taxon>Aeromonadaceae</taxon>
        <taxon>Oceanimonas</taxon>
    </lineage>
</organism>
<comment type="subunit">
    <text evidence="2">Forms a complex with MdtI.</text>
</comment>